<name>A0A443HS44_BYSSP</name>
<comment type="caution">
    <text evidence="2">The sequence shown here is derived from an EMBL/GenBank/DDBJ whole genome shotgun (WGS) entry which is preliminary data.</text>
</comment>
<sequence length="254" mass="26622">MPSAADVSSSSTAGGTSPPPPPTIEADIISHLASTSALEELHATLLASLQRAGWTDRIRALSLELLRAGRCERFDDVVEAIVALAEGKSHPAVSSSAQNGHHSNGNGNKNGNGTKKANGEEEAADADADGDPDADLHPDTLAFFENVDVRIPRGVVHQGVRAVKEALREVVMIEGAEIDDDDYDSESEGEDIQNGNGNPRVTKKSPPIKKERDGKETNGTADKAGKVPLKNGTPSPVKKTVKDKKAKAGKGVKS</sequence>
<dbReference type="RefSeq" id="XP_028484313.1">
    <property type="nucleotide sequence ID" value="XM_028627141.1"/>
</dbReference>
<dbReference type="VEuPathDB" id="FungiDB:C8Q69DRAFT_300350"/>
<feature type="region of interest" description="Disordered" evidence="1">
    <location>
        <begin position="90"/>
        <end position="137"/>
    </location>
</feature>
<feature type="region of interest" description="Disordered" evidence="1">
    <location>
        <begin position="1"/>
        <end position="26"/>
    </location>
</feature>
<feature type="compositionally biased region" description="Basic residues" evidence="1">
    <location>
        <begin position="239"/>
        <end position="254"/>
    </location>
</feature>
<dbReference type="STRING" id="264951.A0A443HS44"/>
<evidence type="ECO:0000256" key="1">
    <source>
        <dbReference type="SAM" id="MobiDB-lite"/>
    </source>
</evidence>
<feature type="compositionally biased region" description="Acidic residues" evidence="1">
    <location>
        <begin position="178"/>
        <end position="191"/>
    </location>
</feature>
<keyword evidence="3" id="KW-1185">Reference proteome</keyword>
<protein>
    <submittedName>
        <fullName evidence="2">Uncharacterized protein</fullName>
    </submittedName>
</protein>
<gene>
    <name evidence="2" type="ORF">C8Q69DRAFT_300350</name>
</gene>
<evidence type="ECO:0000313" key="2">
    <source>
        <dbReference type="EMBL" id="RWQ94668.1"/>
    </source>
</evidence>
<proteinExistence type="predicted"/>
<dbReference type="Proteomes" id="UP000283841">
    <property type="component" value="Unassembled WGS sequence"/>
</dbReference>
<feature type="region of interest" description="Disordered" evidence="1">
    <location>
        <begin position="178"/>
        <end position="254"/>
    </location>
</feature>
<dbReference type="GeneID" id="39596418"/>
<organism evidence="2 3">
    <name type="scientific">Byssochlamys spectabilis</name>
    <name type="common">Paecilomyces variotii</name>
    <dbReference type="NCBI Taxonomy" id="264951"/>
    <lineage>
        <taxon>Eukaryota</taxon>
        <taxon>Fungi</taxon>
        <taxon>Dikarya</taxon>
        <taxon>Ascomycota</taxon>
        <taxon>Pezizomycotina</taxon>
        <taxon>Eurotiomycetes</taxon>
        <taxon>Eurotiomycetidae</taxon>
        <taxon>Eurotiales</taxon>
        <taxon>Thermoascaceae</taxon>
        <taxon>Paecilomyces</taxon>
    </lineage>
</organism>
<accession>A0A443HS44</accession>
<feature type="compositionally biased region" description="Low complexity" evidence="1">
    <location>
        <begin position="1"/>
        <end position="16"/>
    </location>
</feature>
<reference evidence="2 3" key="1">
    <citation type="journal article" date="2018" name="Front. Microbiol.">
        <title>Genomic and genetic insights into a cosmopolitan fungus, Paecilomyces variotii (Eurotiales).</title>
        <authorList>
            <person name="Urquhart A.S."/>
            <person name="Mondo S.J."/>
            <person name="Makela M.R."/>
            <person name="Hane J.K."/>
            <person name="Wiebenga A."/>
            <person name="He G."/>
            <person name="Mihaltcheva S."/>
            <person name="Pangilinan J."/>
            <person name="Lipzen A."/>
            <person name="Barry K."/>
            <person name="de Vries R.P."/>
            <person name="Grigoriev I.V."/>
            <person name="Idnurm A."/>
        </authorList>
    </citation>
    <scope>NUCLEOTIDE SEQUENCE [LARGE SCALE GENOMIC DNA]</scope>
    <source>
        <strain evidence="2 3">CBS 101075</strain>
    </source>
</reference>
<evidence type="ECO:0000313" key="3">
    <source>
        <dbReference type="Proteomes" id="UP000283841"/>
    </source>
</evidence>
<dbReference type="AlphaFoldDB" id="A0A443HS44"/>
<feature type="compositionally biased region" description="Low complexity" evidence="1">
    <location>
        <begin position="99"/>
        <end position="116"/>
    </location>
</feature>
<dbReference type="EMBL" id="RCNU01000007">
    <property type="protein sequence ID" value="RWQ94668.1"/>
    <property type="molecule type" value="Genomic_DNA"/>
</dbReference>
<feature type="compositionally biased region" description="Acidic residues" evidence="1">
    <location>
        <begin position="120"/>
        <end position="133"/>
    </location>
</feature>